<dbReference type="EMBL" id="CP002826">
    <property type="protein sequence ID" value="AEI07843.1"/>
    <property type="molecule type" value="Genomic_DNA"/>
</dbReference>
<dbReference type="STRING" id="504832.OCA5_c31590"/>
<dbReference type="AlphaFoldDB" id="F8C0S7"/>
<evidence type="ECO:0000313" key="1">
    <source>
        <dbReference type="EMBL" id="AEI07843.1"/>
    </source>
</evidence>
<proteinExistence type="predicted"/>
<accession>F8C0S7</accession>
<dbReference type="HOGENOM" id="CLU_192962_1_0_5"/>
<protein>
    <submittedName>
        <fullName evidence="1">Uncharacterized protein</fullName>
    </submittedName>
</protein>
<gene>
    <name evidence="1" type="ordered locus">OCA5_c31590</name>
</gene>
<dbReference type="Proteomes" id="UP000007730">
    <property type="component" value="Chromosome"/>
</dbReference>
<reference evidence="1 2" key="1">
    <citation type="journal article" date="2011" name="J. Bacteriol.">
        <title>Complete genome sequences of the chemolithoautotrophic Oligotropha carboxidovorans strains OM4 and OM5.</title>
        <authorList>
            <person name="Volland S."/>
            <person name="Rachinger M."/>
            <person name="Strittmatter A."/>
            <person name="Daniel R."/>
            <person name="Gottschalk G."/>
            <person name="Meyer O."/>
        </authorList>
    </citation>
    <scope>NUCLEOTIDE SEQUENCE [LARGE SCALE GENOMIC DNA]</scope>
    <source>
        <strain evidence="2">ATCC 49405 / DSM 1227 / KCTC 32145 / OM5</strain>
    </source>
</reference>
<dbReference type="KEGG" id="ocg:OCA5_c31590"/>
<organism evidence="1 2">
    <name type="scientific">Afipia carboxidovorans (strain ATCC 49405 / DSM 1227 / KCTC 32145 / OM5)</name>
    <name type="common">Oligotropha carboxidovorans</name>
    <dbReference type="NCBI Taxonomy" id="504832"/>
    <lineage>
        <taxon>Bacteria</taxon>
        <taxon>Pseudomonadati</taxon>
        <taxon>Pseudomonadota</taxon>
        <taxon>Alphaproteobacteria</taxon>
        <taxon>Hyphomicrobiales</taxon>
        <taxon>Nitrobacteraceae</taxon>
        <taxon>Afipia</taxon>
    </lineage>
</organism>
<dbReference type="OrthoDB" id="7360432at2"/>
<name>F8C0S7_AFIC5</name>
<evidence type="ECO:0000313" key="2">
    <source>
        <dbReference type="Proteomes" id="UP000007730"/>
    </source>
</evidence>
<keyword evidence="2" id="KW-1185">Reference proteome</keyword>
<sequence length="67" mass="7242">MNPLHPNLMEPAERLHEIAKILALGYMRLKLGKSSNLSAASGESLLDCTAHRSSHVDGLKSDEGSSR</sequence>